<organism evidence="1 2">
    <name type="scientific">Paenibacillus roseus</name>
    <dbReference type="NCBI Taxonomy" id="2798579"/>
    <lineage>
        <taxon>Bacteria</taxon>
        <taxon>Bacillati</taxon>
        <taxon>Bacillota</taxon>
        <taxon>Bacilli</taxon>
        <taxon>Bacillales</taxon>
        <taxon>Paenibacillaceae</taxon>
        <taxon>Paenibacillus</taxon>
    </lineage>
</organism>
<proteinExistence type="predicted"/>
<evidence type="ECO:0000313" key="2">
    <source>
        <dbReference type="Proteomes" id="UP000640274"/>
    </source>
</evidence>
<name>A0A934JCA2_9BACL</name>
<dbReference type="RefSeq" id="WP_199021769.1">
    <property type="nucleotide sequence ID" value="NZ_JAELUP010000117.1"/>
</dbReference>
<sequence>MKKERENLEQEARLLEFLTSHKPKYVPIADSVCFQWIQRQSYGKHSYFLGRWQKDKYFCFGRVVYDDNSNWAEALLELEKEMNSGNVDVPFEIIDHEGNAVRWEDFLYHALVSCGNYDPQADVERLSPCLFGQMHRYSYAGGINP</sequence>
<reference evidence="1" key="1">
    <citation type="submission" date="2020-12" db="EMBL/GenBank/DDBJ databases">
        <authorList>
            <person name="Huq M.A."/>
        </authorList>
    </citation>
    <scope>NUCLEOTIDE SEQUENCE</scope>
    <source>
        <strain evidence="1">MAHUQ-46</strain>
    </source>
</reference>
<gene>
    <name evidence="1" type="ORF">JFN88_23410</name>
</gene>
<evidence type="ECO:0000313" key="1">
    <source>
        <dbReference type="EMBL" id="MBJ6364168.1"/>
    </source>
</evidence>
<comment type="caution">
    <text evidence="1">The sequence shown here is derived from an EMBL/GenBank/DDBJ whole genome shotgun (WGS) entry which is preliminary data.</text>
</comment>
<dbReference type="AlphaFoldDB" id="A0A934JCA2"/>
<accession>A0A934JCA2</accession>
<keyword evidence="2" id="KW-1185">Reference proteome</keyword>
<dbReference type="EMBL" id="JAELUP010000117">
    <property type="protein sequence ID" value="MBJ6364168.1"/>
    <property type="molecule type" value="Genomic_DNA"/>
</dbReference>
<dbReference type="Proteomes" id="UP000640274">
    <property type="component" value="Unassembled WGS sequence"/>
</dbReference>
<protein>
    <submittedName>
        <fullName evidence="1">Uncharacterized protein</fullName>
    </submittedName>
</protein>